<keyword evidence="2" id="KW-1185">Reference proteome</keyword>
<dbReference type="KEGG" id="nsh:GXM_07926"/>
<organism evidence="1 2">
    <name type="scientific">Nostoc sphaeroides CCNUC1</name>
    <dbReference type="NCBI Taxonomy" id="2653204"/>
    <lineage>
        <taxon>Bacteria</taxon>
        <taxon>Bacillati</taxon>
        <taxon>Cyanobacteriota</taxon>
        <taxon>Cyanophyceae</taxon>
        <taxon>Nostocales</taxon>
        <taxon>Nostocaceae</taxon>
        <taxon>Nostoc</taxon>
    </lineage>
</organism>
<gene>
    <name evidence="1" type="ORF">GXM_07926</name>
</gene>
<protein>
    <submittedName>
        <fullName evidence="1">Uncharacterized protein</fullName>
    </submittedName>
</protein>
<reference evidence="1 2" key="1">
    <citation type="submission" date="2019-10" db="EMBL/GenBank/DDBJ databases">
        <title>Genomic and transcriptomic insights into the perfect genentic adaptation of a filamentous nitrogen-fixing cyanobacterium to rice fields.</title>
        <authorList>
            <person name="Chen Z."/>
        </authorList>
    </citation>
    <scope>NUCLEOTIDE SEQUENCE [LARGE SCALE GENOMIC DNA]</scope>
    <source>
        <strain evidence="1">CCNUC1</strain>
    </source>
</reference>
<evidence type="ECO:0000313" key="1">
    <source>
        <dbReference type="EMBL" id="QFS50432.1"/>
    </source>
</evidence>
<sequence length="45" mass="4982">MVHLKDFSLVSPDIQNGDLLKAIEMAIPATAIEQAISLRHGFAYR</sequence>
<accession>A0A5P8WD03</accession>
<proteinExistence type="predicted"/>
<dbReference type="EMBL" id="CP045227">
    <property type="protein sequence ID" value="QFS50432.1"/>
    <property type="molecule type" value="Genomic_DNA"/>
</dbReference>
<dbReference type="AlphaFoldDB" id="A0A5P8WD03"/>
<name>A0A5P8WD03_9NOSO</name>
<evidence type="ECO:0000313" key="2">
    <source>
        <dbReference type="Proteomes" id="UP000326678"/>
    </source>
</evidence>
<dbReference type="Proteomes" id="UP000326678">
    <property type="component" value="Chromosome Gxm2"/>
</dbReference>